<sequence>MPAKPPRPIEKFATAVAKCTIESSAYGKCIVADYKNVHEGKCMAEFQKLKACYTAAYKKA</sequence>
<name>A0A6G1GZD3_9PEZI</name>
<dbReference type="PANTHER" id="PTHR34561:SF1">
    <property type="entry name" value="NADH DEHYDROGENASE [UBIQUINONE] 1 ALPHA SUBCOMPLEX ASSEMBLY FACTOR 8"/>
    <property type="match status" value="1"/>
</dbReference>
<dbReference type="InterPro" id="IPR034595">
    <property type="entry name" value="NDUFAF8"/>
</dbReference>
<dbReference type="GO" id="GO:0005739">
    <property type="term" value="C:mitochondrion"/>
    <property type="evidence" value="ECO:0007669"/>
    <property type="project" value="InterPro"/>
</dbReference>
<dbReference type="Proteomes" id="UP000800041">
    <property type="component" value="Unassembled WGS sequence"/>
</dbReference>
<evidence type="ECO:0000313" key="1">
    <source>
        <dbReference type="EMBL" id="KAF1986109.1"/>
    </source>
</evidence>
<gene>
    <name evidence="1" type="ORF">K402DRAFT_377761</name>
</gene>
<dbReference type="PANTHER" id="PTHR34561">
    <property type="entry name" value="NADH DEHYDROGENASE [UBIQUINONE] 1 ALPHA SUBCOMPLEX ASSEMBLY FACTOR 8"/>
    <property type="match status" value="1"/>
</dbReference>
<protein>
    <submittedName>
        <fullName evidence="1">Uncharacterized protein</fullName>
    </submittedName>
</protein>
<keyword evidence="2" id="KW-1185">Reference proteome</keyword>
<evidence type="ECO:0000313" key="2">
    <source>
        <dbReference type="Proteomes" id="UP000800041"/>
    </source>
</evidence>
<reference evidence="1" key="1">
    <citation type="journal article" date="2020" name="Stud. Mycol.">
        <title>101 Dothideomycetes genomes: a test case for predicting lifestyles and emergence of pathogens.</title>
        <authorList>
            <person name="Haridas S."/>
            <person name="Albert R."/>
            <person name="Binder M."/>
            <person name="Bloem J."/>
            <person name="Labutti K."/>
            <person name="Salamov A."/>
            <person name="Andreopoulos B."/>
            <person name="Baker S."/>
            <person name="Barry K."/>
            <person name="Bills G."/>
            <person name="Bluhm B."/>
            <person name="Cannon C."/>
            <person name="Castanera R."/>
            <person name="Culley D."/>
            <person name="Daum C."/>
            <person name="Ezra D."/>
            <person name="Gonzalez J."/>
            <person name="Henrissat B."/>
            <person name="Kuo A."/>
            <person name="Liang C."/>
            <person name="Lipzen A."/>
            <person name="Lutzoni F."/>
            <person name="Magnuson J."/>
            <person name="Mondo S."/>
            <person name="Nolan M."/>
            <person name="Ohm R."/>
            <person name="Pangilinan J."/>
            <person name="Park H.-J."/>
            <person name="Ramirez L."/>
            <person name="Alfaro M."/>
            <person name="Sun H."/>
            <person name="Tritt A."/>
            <person name="Yoshinaga Y."/>
            <person name="Zwiers L.-H."/>
            <person name="Turgeon B."/>
            <person name="Goodwin S."/>
            <person name="Spatafora J."/>
            <person name="Crous P."/>
            <person name="Grigoriev I."/>
        </authorList>
    </citation>
    <scope>NUCLEOTIDE SEQUENCE</scope>
    <source>
        <strain evidence="1">CBS 113979</strain>
    </source>
</reference>
<accession>A0A6G1GZD3</accession>
<organism evidence="1 2">
    <name type="scientific">Aulographum hederae CBS 113979</name>
    <dbReference type="NCBI Taxonomy" id="1176131"/>
    <lineage>
        <taxon>Eukaryota</taxon>
        <taxon>Fungi</taxon>
        <taxon>Dikarya</taxon>
        <taxon>Ascomycota</taxon>
        <taxon>Pezizomycotina</taxon>
        <taxon>Dothideomycetes</taxon>
        <taxon>Pleosporomycetidae</taxon>
        <taxon>Aulographales</taxon>
        <taxon>Aulographaceae</taxon>
    </lineage>
</organism>
<dbReference type="EMBL" id="ML977158">
    <property type="protein sequence ID" value="KAF1986109.1"/>
    <property type="molecule type" value="Genomic_DNA"/>
</dbReference>
<dbReference type="GO" id="GO:0032981">
    <property type="term" value="P:mitochondrial respiratory chain complex I assembly"/>
    <property type="evidence" value="ECO:0007669"/>
    <property type="project" value="InterPro"/>
</dbReference>
<dbReference type="OrthoDB" id="3821113at2759"/>
<dbReference type="AlphaFoldDB" id="A0A6G1GZD3"/>
<proteinExistence type="predicted"/>